<evidence type="ECO:0000313" key="1">
    <source>
        <dbReference type="EMBL" id="KAF1942531.1"/>
    </source>
</evidence>
<name>A0A6A5SPK2_9PLEO</name>
<protein>
    <submittedName>
        <fullName evidence="1">Uncharacterized protein</fullName>
    </submittedName>
</protein>
<accession>A0A6A5SPK2</accession>
<evidence type="ECO:0000313" key="2">
    <source>
        <dbReference type="Proteomes" id="UP000800038"/>
    </source>
</evidence>
<sequence length="146" mass="16205">MVACANCALRGLGRKMLSLLLKCRNCFCDGKRECCPVDVPVPDFSKIDEEMKRLEAQENAAQRVAQVAIGDAQKVASAARKGLHVAHSRLARLRKQWRLLKRKEQEIFNDGCEDAEVLEVLKDMEYLNQQIASVNAGAPAEAHAVD</sequence>
<proteinExistence type="predicted"/>
<gene>
    <name evidence="1" type="ORF">EJ02DRAFT_345432</name>
</gene>
<dbReference type="Proteomes" id="UP000800038">
    <property type="component" value="Unassembled WGS sequence"/>
</dbReference>
<keyword evidence="2" id="KW-1185">Reference proteome</keyword>
<dbReference type="AlphaFoldDB" id="A0A6A5SPK2"/>
<dbReference type="EMBL" id="ML976034">
    <property type="protein sequence ID" value="KAF1942531.1"/>
    <property type="molecule type" value="Genomic_DNA"/>
</dbReference>
<reference evidence="1" key="1">
    <citation type="journal article" date="2020" name="Stud. Mycol.">
        <title>101 Dothideomycetes genomes: a test case for predicting lifestyles and emergence of pathogens.</title>
        <authorList>
            <person name="Haridas S."/>
            <person name="Albert R."/>
            <person name="Binder M."/>
            <person name="Bloem J."/>
            <person name="Labutti K."/>
            <person name="Salamov A."/>
            <person name="Andreopoulos B."/>
            <person name="Baker S."/>
            <person name="Barry K."/>
            <person name="Bills G."/>
            <person name="Bluhm B."/>
            <person name="Cannon C."/>
            <person name="Castanera R."/>
            <person name="Culley D."/>
            <person name="Daum C."/>
            <person name="Ezra D."/>
            <person name="Gonzalez J."/>
            <person name="Henrissat B."/>
            <person name="Kuo A."/>
            <person name="Liang C."/>
            <person name="Lipzen A."/>
            <person name="Lutzoni F."/>
            <person name="Magnuson J."/>
            <person name="Mondo S."/>
            <person name="Nolan M."/>
            <person name="Ohm R."/>
            <person name="Pangilinan J."/>
            <person name="Park H.-J."/>
            <person name="Ramirez L."/>
            <person name="Alfaro M."/>
            <person name="Sun H."/>
            <person name="Tritt A."/>
            <person name="Yoshinaga Y."/>
            <person name="Zwiers L.-H."/>
            <person name="Turgeon B."/>
            <person name="Goodwin S."/>
            <person name="Spatafora J."/>
            <person name="Crous P."/>
            <person name="Grigoriev I."/>
        </authorList>
    </citation>
    <scope>NUCLEOTIDE SEQUENCE</scope>
    <source>
        <strain evidence="1">CBS 161.51</strain>
    </source>
</reference>
<dbReference type="OrthoDB" id="3807343at2759"/>
<organism evidence="1 2">
    <name type="scientific">Clathrospora elynae</name>
    <dbReference type="NCBI Taxonomy" id="706981"/>
    <lineage>
        <taxon>Eukaryota</taxon>
        <taxon>Fungi</taxon>
        <taxon>Dikarya</taxon>
        <taxon>Ascomycota</taxon>
        <taxon>Pezizomycotina</taxon>
        <taxon>Dothideomycetes</taxon>
        <taxon>Pleosporomycetidae</taxon>
        <taxon>Pleosporales</taxon>
        <taxon>Diademaceae</taxon>
        <taxon>Clathrospora</taxon>
    </lineage>
</organism>